<dbReference type="Proteomes" id="UP001190700">
    <property type="component" value="Unassembled WGS sequence"/>
</dbReference>
<gene>
    <name evidence="1" type="ORF">CYMTET_11475</name>
</gene>
<dbReference type="EMBL" id="LGRX02004297">
    <property type="protein sequence ID" value="KAK3280700.1"/>
    <property type="molecule type" value="Genomic_DNA"/>
</dbReference>
<evidence type="ECO:0000313" key="2">
    <source>
        <dbReference type="Proteomes" id="UP001190700"/>
    </source>
</evidence>
<protein>
    <submittedName>
        <fullName evidence="1">Uncharacterized protein</fullName>
    </submittedName>
</protein>
<proteinExistence type="predicted"/>
<name>A0AAE0LDF9_9CHLO</name>
<reference evidence="1 2" key="1">
    <citation type="journal article" date="2015" name="Genome Biol. Evol.">
        <title>Comparative Genomics of a Bacterivorous Green Alga Reveals Evolutionary Causalities and Consequences of Phago-Mixotrophic Mode of Nutrition.</title>
        <authorList>
            <person name="Burns J.A."/>
            <person name="Paasch A."/>
            <person name="Narechania A."/>
            <person name="Kim E."/>
        </authorList>
    </citation>
    <scope>NUCLEOTIDE SEQUENCE [LARGE SCALE GENOMIC DNA]</scope>
    <source>
        <strain evidence="1 2">PLY_AMNH</strain>
    </source>
</reference>
<keyword evidence="2" id="KW-1185">Reference proteome</keyword>
<comment type="caution">
    <text evidence="1">The sequence shown here is derived from an EMBL/GenBank/DDBJ whole genome shotgun (WGS) entry which is preliminary data.</text>
</comment>
<evidence type="ECO:0000313" key="1">
    <source>
        <dbReference type="EMBL" id="KAK3280700.1"/>
    </source>
</evidence>
<feature type="non-terminal residue" evidence="1">
    <location>
        <position position="79"/>
    </location>
</feature>
<sequence length="79" mass="9128">MHFEVLSEHTVWIFVVKEIDLKLGSCNAHFKWKVGELTTARAHRSRVALAGHLRAAHREALCDVFAEELKIAREYNEQI</sequence>
<organism evidence="1 2">
    <name type="scientific">Cymbomonas tetramitiformis</name>
    <dbReference type="NCBI Taxonomy" id="36881"/>
    <lineage>
        <taxon>Eukaryota</taxon>
        <taxon>Viridiplantae</taxon>
        <taxon>Chlorophyta</taxon>
        <taxon>Pyramimonadophyceae</taxon>
        <taxon>Pyramimonadales</taxon>
        <taxon>Pyramimonadaceae</taxon>
        <taxon>Cymbomonas</taxon>
    </lineage>
</organism>
<dbReference type="AlphaFoldDB" id="A0AAE0LDF9"/>
<accession>A0AAE0LDF9</accession>